<name>A0A2N5VET3_9BASI</name>
<gene>
    <name evidence="1" type="ORF">PCASD_04245</name>
</gene>
<comment type="caution">
    <text evidence="1">The sequence shown here is derived from an EMBL/GenBank/DDBJ whole genome shotgun (WGS) entry which is preliminary data.</text>
</comment>
<protein>
    <submittedName>
        <fullName evidence="1">Uncharacterized protein</fullName>
    </submittedName>
</protein>
<reference evidence="1 2" key="1">
    <citation type="submission" date="2017-11" db="EMBL/GenBank/DDBJ databases">
        <title>De novo assembly and phasing of dikaryotic genomes from two isolates of Puccinia coronata f. sp. avenae, the causal agent of oat crown rust.</title>
        <authorList>
            <person name="Miller M.E."/>
            <person name="Zhang Y."/>
            <person name="Omidvar V."/>
            <person name="Sperschneider J."/>
            <person name="Schwessinger B."/>
            <person name="Raley C."/>
            <person name="Palmer J.M."/>
            <person name="Garnica D."/>
            <person name="Upadhyaya N."/>
            <person name="Rathjen J."/>
            <person name="Taylor J.M."/>
            <person name="Park R.F."/>
            <person name="Dodds P.N."/>
            <person name="Hirsch C.D."/>
            <person name="Kianian S.F."/>
            <person name="Figueroa M."/>
        </authorList>
    </citation>
    <scope>NUCLEOTIDE SEQUENCE [LARGE SCALE GENOMIC DNA]</scope>
    <source>
        <strain evidence="1">12SD80</strain>
    </source>
</reference>
<dbReference type="Proteomes" id="UP000235392">
    <property type="component" value="Unassembled WGS sequence"/>
</dbReference>
<dbReference type="AlphaFoldDB" id="A0A2N5VET3"/>
<accession>A0A2N5VET3</accession>
<organism evidence="1 2">
    <name type="scientific">Puccinia coronata f. sp. avenae</name>
    <dbReference type="NCBI Taxonomy" id="200324"/>
    <lineage>
        <taxon>Eukaryota</taxon>
        <taxon>Fungi</taxon>
        <taxon>Dikarya</taxon>
        <taxon>Basidiomycota</taxon>
        <taxon>Pucciniomycotina</taxon>
        <taxon>Pucciniomycetes</taxon>
        <taxon>Pucciniales</taxon>
        <taxon>Pucciniaceae</taxon>
        <taxon>Puccinia</taxon>
    </lineage>
</organism>
<evidence type="ECO:0000313" key="1">
    <source>
        <dbReference type="EMBL" id="PLW48505.1"/>
    </source>
</evidence>
<proteinExistence type="predicted"/>
<sequence length="101" mass="11772">MKFPGFEPMGLEKDLITGSFLPQELGHPTSARPHDTIKILKSIEFDMNEFIHESFYGPESNLEALLLSYFEHYTDIKLGFHNLAYVITYVTKVEGNHYQWF</sequence>
<evidence type="ECO:0000313" key="2">
    <source>
        <dbReference type="Proteomes" id="UP000235392"/>
    </source>
</evidence>
<dbReference type="EMBL" id="PGCI01000023">
    <property type="protein sequence ID" value="PLW48505.1"/>
    <property type="molecule type" value="Genomic_DNA"/>
</dbReference>